<name>E4XBP8_OIKDI</name>
<dbReference type="OrthoDB" id="10434760at2759"/>
<evidence type="ECO:0000313" key="2">
    <source>
        <dbReference type="Proteomes" id="UP000001307"/>
    </source>
</evidence>
<dbReference type="InParanoid" id="E4XBP8"/>
<proteinExistence type="predicted"/>
<accession>E4XBP8</accession>
<protein>
    <submittedName>
        <fullName evidence="1">Uncharacterized protein</fullName>
    </submittedName>
</protein>
<dbReference type="Proteomes" id="UP000001307">
    <property type="component" value="Unassembled WGS sequence"/>
</dbReference>
<dbReference type="EMBL" id="FN653034">
    <property type="protein sequence ID" value="CBY09023.1"/>
    <property type="molecule type" value="Genomic_DNA"/>
</dbReference>
<sequence length="104" mass="11583">MTKKTLTAAQKPTVLREINGKSVLQHLMKKTAPRAMTASAKKNVYEKTTQAKKAAPKPVTSTDDICAREADKLVKTIIFLEQLCHKHGLSSNLEALQNRDFSKF</sequence>
<evidence type="ECO:0000313" key="1">
    <source>
        <dbReference type="EMBL" id="CBY09023.1"/>
    </source>
</evidence>
<reference evidence="1 2" key="1">
    <citation type="journal article" date="2010" name="Science">
        <title>Plasticity of animal genome architecture unmasked by rapid evolution of a pelagic tunicate.</title>
        <authorList>
            <person name="Denoeud F."/>
            <person name="Henriet S."/>
            <person name="Mungpakdee S."/>
            <person name="Aury J.M."/>
            <person name="Da Silva C."/>
            <person name="Brinkmann H."/>
            <person name="Mikhaleva J."/>
            <person name="Olsen L.C."/>
            <person name="Jubin C."/>
            <person name="Canestro C."/>
            <person name="Bouquet J.M."/>
            <person name="Danks G."/>
            <person name="Poulain J."/>
            <person name="Campsteijn C."/>
            <person name="Adamski M."/>
            <person name="Cross I."/>
            <person name="Yadetie F."/>
            <person name="Muffato M."/>
            <person name="Louis A."/>
            <person name="Butcher S."/>
            <person name="Tsagkogeorga G."/>
            <person name="Konrad A."/>
            <person name="Singh S."/>
            <person name="Jensen M.F."/>
            <person name="Cong E.H."/>
            <person name="Eikeseth-Otteraa H."/>
            <person name="Noel B."/>
            <person name="Anthouard V."/>
            <person name="Porcel B.M."/>
            <person name="Kachouri-Lafond R."/>
            <person name="Nishino A."/>
            <person name="Ugolini M."/>
            <person name="Chourrout P."/>
            <person name="Nishida H."/>
            <person name="Aasland R."/>
            <person name="Huzurbazar S."/>
            <person name="Westhof E."/>
            <person name="Delsuc F."/>
            <person name="Lehrach H."/>
            <person name="Reinhardt R."/>
            <person name="Weissenbach J."/>
            <person name="Roy S.W."/>
            <person name="Artiguenave F."/>
            <person name="Postlethwait J.H."/>
            <person name="Manak J.R."/>
            <person name="Thompson E.M."/>
            <person name="Jaillon O."/>
            <person name="Du Pasquier L."/>
            <person name="Boudinot P."/>
            <person name="Liberles D.A."/>
            <person name="Volff J.N."/>
            <person name="Philippe H."/>
            <person name="Lenhard B."/>
            <person name="Roest Crollius H."/>
            <person name="Wincker P."/>
            <person name="Chourrout D."/>
        </authorList>
    </citation>
    <scope>NUCLEOTIDE SEQUENCE [LARGE SCALE GENOMIC DNA]</scope>
</reference>
<keyword evidence="2" id="KW-1185">Reference proteome</keyword>
<dbReference type="AlphaFoldDB" id="E4XBP8"/>
<gene>
    <name evidence="1" type="ORF">GSOID_T00006552001</name>
</gene>
<organism evidence="1 2">
    <name type="scientific">Oikopleura dioica</name>
    <name type="common">Tunicate</name>
    <dbReference type="NCBI Taxonomy" id="34765"/>
    <lineage>
        <taxon>Eukaryota</taxon>
        <taxon>Metazoa</taxon>
        <taxon>Chordata</taxon>
        <taxon>Tunicata</taxon>
        <taxon>Appendicularia</taxon>
        <taxon>Copelata</taxon>
        <taxon>Oikopleuridae</taxon>
        <taxon>Oikopleura</taxon>
    </lineage>
</organism>